<accession>A0A9D7SUP6</accession>
<evidence type="ECO:0000256" key="1">
    <source>
        <dbReference type="ARBA" id="ARBA00022737"/>
    </source>
</evidence>
<feature type="transmembrane region" description="Helical" evidence="4">
    <location>
        <begin position="413"/>
        <end position="431"/>
    </location>
</feature>
<feature type="transmembrane region" description="Helical" evidence="4">
    <location>
        <begin position="316"/>
        <end position="335"/>
    </location>
</feature>
<keyword evidence="4" id="KW-1133">Transmembrane helix</keyword>
<keyword evidence="4" id="KW-0812">Transmembrane</keyword>
<keyword evidence="4" id="KW-0472">Membrane</keyword>
<feature type="transmembrane region" description="Helical" evidence="4">
    <location>
        <begin position="170"/>
        <end position="187"/>
    </location>
</feature>
<feature type="transmembrane region" description="Helical" evidence="4">
    <location>
        <begin position="142"/>
        <end position="164"/>
    </location>
</feature>
<feature type="transmembrane region" description="Helical" evidence="4">
    <location>
        <begin position="372"/>
        <end position="392"/>
    </location>
</feature>
<feature type="transmembrane region" description="Helical" evidence="4">
    <location>
        <begin position="194"/>
        <end position="227"/>
    </location>
</feature>
<feature type="transmembrane region" description="Helical" evidence="4">
    <location>
        <begin position="239"/>
        <end position="256"/>
    </location>
</feature>
<dbReference type="PROSITE" id="PS50293">
    <property type="entry name" value="TPR_REGION"/>
    <property type="match status" value="1"/>
</dbReference>
<dbReference type="PANTHER" id="PTHR44227">
    <property type="match status" value="1"/>
</dbReference>
<sequence length="632" mass="70487">MSKKRKQERTKPVPRVAKPDISATGGVSDPVIALLLALFGFVLYANTLGHGYVLDDDLTISLHANVQRGLSGIADIFSQPYRENCFGGCLYRPLTLFCFALEWAIAPNSPFIGHLMNVAWYSATAALFYITLRKLMPYSNSIMLCAVVVLFTAHPIHTEVVANIKSRDEILSLFFIILSLFLYAKWFEKENWKILIASGVAFFAALLSKEGAITALAVFPLIGWTFFQKSFSNSLKNSAWALIAVALFFLLRGLVLRGLTEPAISMMDNPIVEAHGMALIGTSLNILAKYIFLLVVPVKLVCDYSYNVIPLQSFGSTGSLIGLVLYSIMAFYAIYAITKRRVTGFFVASFLFSISLYSQIPKVLGTMMAERLLYAPSMWFVLALAGITTVLAKTNDDVLPKNGRRRLSGFQRYFLIATACVAFLFSIKTITRNNDWASNSKLYQADVAKVPNSVRLNDGSAEVLYKSAIDTSLSETEKNRDLDLSEKYSEQSLKIKPGVSAYNNLGNVNFSRRNFAEAVSYYQKALEEVKDFDISKRNIINVFIVWGKEEGEKNNNPERARQLLQQALQYDVNNSDVWQLIGISYGVQSNYAEALKAFEKAYSLAPTSEAIKHDLKTSYMNMGLKEKADALK</sequence>
<dbReference type="InterPro" id="IPR011990">
    <property type="entry name" value="TPR-like_helical_dom_sf"/>
</dbReference>
<evidence type="ECO:0000256" key="2">
    <source>
        <dbReference type="ARBA" id="ARBA00022803"/>
    </source>
</evidence>
<feature type="repeat" description="TPR" evidence="3">
    <location>
        <begin position="499"/>
        <end position="532"/>
    </location>
</feature>
<reference evidence="5 6" key="1">
    <citation type="submission" date="2020-10" db="EMBL/GenBank/DDBJ databases">
        <title>Connecting structure to function with the recovery of over 1000 high-quality activated sludge metagenome-assembled genomes encoding full-length rRNA genes using long-read sequencing.</title>
        <authorList>
            <person name="Singleton C.M."/>
            <person name="Petriglieri F."/>
            <person name="Kristensen J.M."/>
            <person name="Kirkegaard R.H."/>
            <person name="Michaelsen T.Y."/>
            <person name="Andersen M.H."/>
            <person name="Karst S.M."/>
            <person name="Dueholm M.S."/>
            <person name="Nielsen P.H."/>
            <person name="Albertsen M."/>
        </authorList>
    </citation>
    <scope>NUCLEOTIDE SEQUENCE [LARGE SCALE GENOMIC DNA]</scope>
    <source>
        <strain evidence="5">Ribe_18-Q3-R11-54_MAXAC.273</strain>
    </source>
</reference>
<feature type="transmembrane region" description="Helical" evidence="4">
    <location>
        <begin position="111"/>
        <end position="130"/>
    </location>
</feature>
<dbReference type="PROSITE" id="PS50005">
    <property type="entry name" value="TPR"/>
    <property type="match status" value="2"/>
</dbReference>
<evidence type="ECO:0000256" key="4">
    <source>
        <dbReference type="SAM" id="Phobius"/>
    </source>
</evidence>
<feature type="transmembrane region" description="Helical" evidence="4">
    <location>
        <begin position="277"/>
        <end position="296"/>
    </location>
</feature>
<feature type="repeat" description="TPR" evidence="3">
    <location>
        <begin position="575"/>
        <end position="608"/>
    </location>
</feature>
<dbReference type="Proteomes" id="UP000808337">
    <property type="component" value="Unassembled WGS sequence"/>
</dbReference>
<dbReference type="Pfam" id="PF13432">
    <property type="entry name" value="TPR_16"/>
    <property type="match status" value="1"/>
</dbReference>
<evidence type="ECO:0000313" key="6">
    <source>
        <dbReference type="Proteomes" id="UP000808337"/>
    </source>
</evidence>
<protein>
    <submittedName>
        <fullName evidence="5">Tetratricopeptide repeat protein</fullName>
    </submittedName>
</protein>
<proteinExistence type="predicted"/>
<evidence type="ECO:0000313" key="5">
    <source>
        <dbReference type="EMBL" id="MBK9982416.1"/>
    </source>
</evidence>
<feature type="transmembrane region" description="Helical" evidence="4">
    <location>
        <begin position="342"/>
        <end position="360"/>
    </location>
</feature>
<evidence type="ECO:0000256" key="3">
    <source>
        <dbReference type="PROSITE-ProRule" id="PRU00339"/>
    </source>
</evidence>
<dbReference type="InterPro" id="IPR019734">
    <property type="entry name" value="TPR_rpt"/>
</dbReference>
<dbReference type="PANTHER" id="PTHR44227:SF3">
    <property type="entry name" value="PROTEIN O-MANNOSYL-TRANSFERASE TMTC4"/>
    <property type="match status" value="1"/>
</dbReference>
<dbReference type="InterPro" id="IPR052346">
    <property type="entry name" value="O-mannosyl-transferase_TMTC"/>
</dbReference>
<dbReference type="SMART" id="SM00028">
    <property type="entry name" value="TPR"/>
    <property type="match status" value="2"/>
</dbReference>
<keyword evidence="1" id="KW-0677">Repeat</keyword>
<gene>
    <name evidence="5" type="ORF">IPP15_08320</name>
</gene>
<dbReference type="Gene3D" id="1.25.40.10">
    <property type="entry name" value="Tetratricopeptide repeat domain"/>
    <property type="match status" value="2"/>
</dbReference>
<name>A0A9D7SUP6_9BACT</name>
<dbReference type="AlphaFoldDB" id="A0A9D7SUP6"/>
<organism evidence="5 6">
    <name type="scientific">Candidatus Opimibacter skivensis</name>
    <dbReference type="NCBI Taxonomy" id="2982028"/>
    <lineage>
        <taxon>Bacteria</taxon>
        <taxon>Pseudomonadati</taxon>
        <taxon>Bacteroidota</taxon>
        <taxon>Saprospiria</taxon>
        <taxon>Saprospirales</taxon>
        <taxon>Saprospiraceae</taxon>
        <taxon>Candidatus Opimibacter</taxon>
    </lineage>
</organism>
<keyword evidence="2 3" id="KW-0802">TPR repeat</keyword>
<dbReference type="Pfam" id="PF00515">
    <property type="entry name" value="TPR_1"/>
    <property type="match status" value="1"/>
</dbReference>
<dbReference type="SUPFAM" id="SSF48452">
    <property type="entry name" value="TPR-like"/>
    <property type="match status" value="1"/>
</dbReference>
<comment type="caution">
    <text evidence="5">The sequence shown here is derived from an EMBL/GenBank/DDBJ whole genome shotgun (WGS) entry which is preliminary data.</text>
</comment>
<feature type="transmembrane region" description="Helical" evidence="4">
    <location>
        <begin position="21"/>
        <end position="45"/>
    </location>
</feature>
<dbReference type="EMBL" id="JADKGY010000006">
    <property type="protein sequence ID" value="MBK9982416.1"/>
    <property type="molecule type" value="Genomic_DNA"/>
</dbReference>